<accession>A0A199NSL2</accession>
<dbReference type="InterPro" id="IPR050923">
    <property type="entry name" value="Cell_Proc_Reg/RNA_Proc"/>
</dbReference>
<evidence type="ECO:0000256" key="1">
    <source>
        <dbReference type="ARBA" id="ARBA00022553"/>
    </source>
</evidence>
<dbReference type="Proteomes" id="UP000053171">
    <property type="component" value="Unassembled WGS sequence"/>
</dbReference>
<evidence type="ECO:0000313" key="4">
    <source>
        <dbReference type="EMBL" id="OAX51691.1"/>
    </source>
</evidence>
<dbReference type="SUPFAM" id="SSF49879">
    <property type="entry name" value="SMAD/FHA domain"/>
    <property type="match status" value="1"/>
</dbReference>
<evidence type="ECO:0000256" key="2">
    <source>
        <dbReference type="SAM" id="MobiDB-lite"/>
    </source>
</evidence>
<proteinExistence type="predicted"/>
<keyword evidence="5" id="KW-1185">Reference proteome</keyword>
<dbReference type="SMART" id="SM00240">
    <property type="entry name" value="FHA"/>
    <property type="match status" value="1"/>
</dbReference>
<organism evidence="4 5">
    <name type="scientific">Rothia kristinae</name>
    <dbReference type="NCBI Taxonomy" id="37923"/>
    <lineage>
        <taxon>Bacteria</taxon>
        <taxon>Bacillati</taxon>
        <taxon>Actinomycetota</taxon>
        <taxon>Actinomycetes</taxon>
        <taxon>Micrococcales</taxon>
        <taxon>Micrococcaceae</taxon>
        <taxon>Rothia</taxon>
    </lineage>
</organism>
<dbReference type="InterPro" id="IPR008984">
    <property type="entry name" value="SMAD_FHA_dom_sf"/>
</dbReference>
<feature type="compositionally biased region" description="Basic and acidic residues" evidence="2">
    <location>
        <begin position="1"/>
        <end position="13"/>
    </location>
</feature>
<dbReference type="PROSITE" id="PS50006">
    <property type="entry name" value="FHA_DOMAIN"/>
    <property type="match status" value="1"/>
</dbReference>
<name>A0A199NSL2_9MICC</name>
<comment type="caution">
    <text evidence="4">The sequence shown here is derived from an EMBL/GenBank/DDBJ whole genome shotgun (WGS) entry which is preliminary data.</text>
</comment>
<keyword evidence="1" id="KW-0597">Phosphoprotein</keyword>
<dbReference type="Pfam" id="PF00498">
    <property type="entry name" value="FHA"/>
    <property type="match status" value="1"/>
</dbReference>
<feature type="domain" description="FHA" evidence="3">
    <location>
        <begin position="77"/>
        <end position="126"/>
    </location>
</feature>
<protein>
    <recommendedName>
        <fullName evidence="3">FHA domain-containing protein</fullName>
    </recommendedName>
</protein>
<dbReference type="AlphaFoldDB" id="A0A199NSL2"/>
<evidence type="ECO:0000259" key="3">
    <source>
        <dbReference type="PROSITE" id="PS50006"/>
    </source>
</evidence>
<feature type="region of interest" description="Disordered" evidence="2">
    <location>
        <begin position="1"/>
        <end position="29"/>
    </location>
</feature>
<dbReference type="Gene3D" id="2.60.200.20">
    <property type="match status" value="1"/>
</dbReference>
<reference evidence="4" key="1">
    <citation type="submission" date="2016-06" db="EMBL/GenBank/DDBJ databases">
        <title>Identification of putative biosynthetic pathways for the production of bioactive secondary metabolites by the marine actinomycete Kocuria kristinae RUTW2-3.</title>
        <authorList>
            <person name="Waterworth S.C."/>
            <person name="Walmsley T.A."/>
            <person name="Matongo T."/>
            <person name="Davies-Coleman M.T."/>
            <person name="Dorrington R.A."/>
        </authorList>
    </citation>
    <scope>NUCLEOTIDE SEQUENCE [LARGE SCALE GENOMIC DNA]</scope>
    <source>
        <strain evidence="4">RUTW2-3</strain>
    </source>
</reference>
<evidence type="ECO:0000313" key="5">
    <source>
        <dbReference type="Proteomes" id="UP000053171"/>
    </source>
</evidence>
<dbReference type="PANTHER" id="PTHR23308">
    <property type="entry name" value="NUCLEAR INHIBITOR OF PROTEIN PHOSPHATASE-1"/>
    <property type="match status" value="1"/>
</dbReference>
<dbReference type="EMBL" id="LJBJ02000013">
    <property type="protein sequence ID" value="OAX51691.1"/>
    <property type="molecule type" value="Genomic_DNA"/>
</dbReference>
<sequence length="152" mass="16370">MTRGEDMSEHEQASPETTVIRVNPSQERPVRRRLADEEAAAVAALPADSALLIAQSGPHGSARFLLDADAAKPDHGIVAGRHPDADIFLDDVTVSRRHASFSFNAGAFEITDAGSLNGTYVNGDRVDHVSLQDGDEVRIGKFVFVFCVGRSR</sequence>
<gene>
    <name evidence="4" type="ORF">AN277_0207130</name>
</gene>
<dbReference type="InterPro" id="IPR000253">
    <property type="entry name" value="FHA_dom"/>
</dbReference>